<dbReference type="Gene3D" id="3.40.50.300">
    <property type="entry name" value="P-loop containing nucleotide triphosphate hydrolases"/>
    <property type="match status" value="1"/>
</dbReference>
<evidence type="ECO:0008006" key="10">
    <source>
        <dbReference type="Google" id="ProtNLM"/>
    </source>
</evidence>
<evidence type="ECO:0000256" key="3">
    <source>
        <dbReference type="ARBA" id="ARBA00022840"/>
    </source>
</evidence>
<dbReference type="GO" id="GO:0016787">
    <property type="term" value="F:hydrolase activity"/>
    <property type="evidence" value="ECO:0007669"/>
    <property type="project" value="UniProtKB-KW"/>
</dbReference>
<accession>A0A439CRE4</accession>
<dbReference type="PROSITE" id="PS51192">
    <property type="entry name" value="HELICASE_ATP_BIND_1"/>
    <property type="match status" value="1"/>
</dbReference>
<name>A0A439CRE4_9PEZI</name>
<dbReference type="SMART" id="SM00490">
    <property type="entry name" value="HELICc"/>
    <property type="match status" value="1"/>
</dbReference>
<feature type="region of interest" description="Disordered" evidence="4">
    <location>
        <begin position="857"/>
        <end position="887"/>
    </location>
</feature>
<dbReference type="InterPro" id="IPR038718">
    <property type="entry name" value="SNF2-like_sf"/>
</dbReference>
<reference evidence="8 9" key="1">
    <citation type="submission" date="2018-12" db="EMBL/GenBank/DDBJ databases">
        <title>Draft genome sequence of Xylaria grammica IHI A82.</title>
        <authorList>
            <person name="Buettner E."/>
            <person name="Kellner H."/>
        </authorList>
    </citation>
    <scope>NUCLEOTIDE SEQUENCE [LARGE SCALE GENOMIC DNA]</scope>
    <source>
        <strain evidence="8 9">IHI A82</strain>
    </source>
</reference>
<keyword evidence="5" id="KW-0472">Membrane</keyword>
<dbReference type="Pfam" id="PF00271">
    <property type="entry name" value="Helicase_C"/>
    <property type="match status" value="1"/>
</dbReference>
<evidence type="ECO:0000259" key="7">
    <source>
        <dbReference type="PROSITE" id="PS51194"/>
    </source>
</evidence>
<evidence type="ECO:0000256" key="5">
    <source>
        <dbReference type="SAM" id="Phobius"/>
    </source>
</evidence>
<comment type="caution">
    <text evidence="8">The sequence shown here is derived from an EMBL/GenBank/DDBJ whole genome shotgun (WGS) entry which is preliminary data.</text>
</comment>
<evidence type="ECO:0000259" key="6">
    <source>
        <dbReference type="PROSITE" id="PS51192"/>
    </source>
</evidence>
<evidence type="ECO:0000256" key="2">
    <source>
        <dbReference type="ARBA" id="ARBA00022801"/>
    </source>
</evidence>
<dbReference type="InterPro" id="IPR049730">
    <property type="entry name" value="SNF2/RAD54-like_C"/>
</dbReference>
<dbReference type="Proteomes" id="UP000286045">
    <property type="component" value="Unassembled WGS sequence"/>
</dbReference>
<dbReference type="InterPro" id="IPR001650">
    <property type="entry name" value="Helicase_C-like"/>
</dbReference>
<feature type="compositionally biased region" description="Low complexity" evidence="4">
    <location>
        <begin position="953"/>
        <end position="968"/>
    </location>
</feature>
<dbReference type="SUPFAM" id="SSF52540">
    <property type="entry name" value="P-loop containing nucleoside triphosphate hydrolases"/>
    <property type="match status" value="2"/>
</dbReference>
<feature type="domain" description="Helicase ATP-binding" evidence="6">
    <location>
        <begin position="226"/>
        <end position="406"/>
    </location>
</feature>
<feature type="domain" description="Helicase C-terminal" evidence="7">
    <location>
        <begin position="646"/>
        <end position="803"/>
    </location>
</feature>
<dbReference type="CDD" id="cd18793">
    <property type="entry name" value="SF2_C_SNF"/>
    <property type="match status" value="1"/>
</dbReference>
<dbReference type="PANTHER" id="PTHR45626:SF22">
    <property type="entry name" value="DNA REPAIR PROTEIN RAD5"/>
    <property type="match status" value="1"/>
</dbReference>
<dbReference type="PROSITE" id="PS51194">
    <property type="entry name" value="HELICASE_CTER"/>
    <property type="match status" value="1"/>
</dbReference>
<dbReference type="InterPro" id="IPR050628">
    <property type="entry name" value="SNF2_RAD54_helicase_TF"/>
</dbReference>
<keyword evidence="5" id="KW-0812">Transmembrane</keyword>
<dbReference type="GO" id="GO:0005524">
    <property type="term" value="F:ATP binding"/>
    <property type="evidence" value="ECO:0007669"/>
    <property type="project" value="UniProtKB-KW"/>
</dbReference>
<keyword evidence="2" id="KW-0378">Hydrolase</keyword>
<dbReference type="STRING" id="363999.A0A439CRE4"/>
<gene>
    <name evidence="8" type="ORF">EKO27_g10360</name>
</gene>
<protein>
    <recommendedName>
        <fullName evidence="10">Helicase ATP-binding domain-containing protein</fullName>
    </recommendedName>
</protein>
<feature type="region of interest" description="Disordered" evidence="4">
    <location>
        <begin position="933"/>
        <end position="1009"/>
    </location>
</feature>
<dbReference type="InterPro" id="IPR027417">
    <property type="entry name" value="P-loop_NTPase"/>
</dbReference>
<sequence length="1009" mass="111792">MDPRNWVALHGDVVNNVAYTFGHILNSSPGDDRISSQRGVGSDVAYKFEHILNSSPGDETVCFGSAILDEPTVQLQVSCTFDGTDGEKPKRVRSASRIIPCSLNIVIYGPLSLSEELGDFFQSYDIYLQDPRHCDRQVKYCNPHRLSSTDPTSLPMTSEINSIMNAIELGAPELIPERSELLAILNTIEELPEAQQPEAIRTTLERQEQYQDTPVFVNLVSGSHHSKEPPQFLGGIIADPMGLGKTLTVIALVATDLQGADFVDEEVSRDEANNTTLIVVPPPLIDTWEEQLSQHVQQGQLTWRRHHGKTRLMDSLEIQNVNIVLTTYHTVSAEWKSGSKSDQSILFSTHWRRVVLDEAHFVRNTASRMTKAVCDLSSDIRWAVTGTPIQNRLSDLAALLKFLQVYPYDDVRRFDADISHLWKSRQADEAVNRLKTLSRCLILRRPKATINLPLRTDFRLPVDFTSDERALYNDIKTQTIATMRQAAYGEANRASPRFVNVIQQINLMRLICNLGLHYSSRHEHITTYEYNSPNTTEWEGMAQQTFNFQCETATLACELCGLSTNITETLLEDSGVTSKPLFSQCLRFFCPDCTQSPKRGARNFSCGHYPPHPMATVSLSRSAFEEDNIQTIPHASMLLGAGLPSKVTALVRELSCQSADVKSVVFSTWRMTLDVVEQGLKQAHIDHLRFDGKVPQKERKGIIDKFRKDPTVKVLLLTLTCGAVGLTLTEATRAYLMEPHWNPTMEEQALARVHRLGQTKEVTTVRFYVRDTFEERVMELQKKKEDLAGLLLDSQTGNTEHLEASYRLLAQRTSAAAITYGMALLGWSLILASVVYIAIRRPPLIDTLIALCRRSPSIQQPPSTRSPSSATAATDENEAVGQGRSSAVSVTGNNALVRRAEAKIETEADRNPIPRIAPRLSPEVEVAIITPADGGTETPVVTIASSPPPSPQTTPKATAATAPTNGTANGTIPSFSLSPLTAEPPASAAAVARAQQARQCQHQHSQRHQ</sequence>
<dbReference type="InterPro" id="IPR000330">
    <property type="entry name" value="SNF2_N"/>
</dbReference>
<dbReference type="SMART" id="SM00487">
    <property type="entry name" value="DEXDc"/>
    <property type="match status" value="1"/>
</dbReference>
<dbReference type="GO" id="GO:0006281">
    <property type="term" value="P:DNA repair"/>
    <property type="evidence" value="ECO:0007669"/>
    <property type="project" value="TreeGrafter"/>
</dbReference>
<evidence type="ECO:0000313" key="9">
    <source>
        <dbReference type="Proteomes" id="UP000286045"/>
    </source>
</evidence>
<dbReference type="Pfam" id="PF00176">
    <property type="entry name" value="SNF2-rel_dom"/>
    <property type="match status" value="1"/>
</dbReference>
<evidence type="ECO:0000256" key="1">
    <source>
        <dbReference type="ARBA" id="ARBA00022741"/>
    </source>
</evidence>
<feature type="compositionally biased region" description="Low complexity" evidence="4">
    <location>
        <begin position="986"/>
        <end position="1003"/>
    </location>
</feature>
<dbReference type="InterPro" id="IPR014001">
    <property type="entry name" value="Helicase_ATP-bd"/>
</dbReference>
<feature type="compositionally biased region" description="Low complexity" evidence="4">
    <location>
        <begin position="857"/>
        <end position="874"/>
    </location>
</feature>
<dbReference type="Gene3D" id="3.40.50.10810">
    <property type="entry name" value="Tandem AAA-ATPase domain"/>
    <property type="match status" value="1"/>
</dbReference>
<keyword evidence="9" id="KW-1185">Reference proteome</keyword>
<dbReference type="PANTHER" id="PTHR45626">
    <property type="entry name" value="TRANSCRIPTION TERMINATION FACTOR 2-RELATED"/>
    <property type="match status" value="1"/>
</dbReference>
<evidence type="ECO:0000256" key="4">
    <source>
        <dbReference type="SAM" id="MobiDB-lite"/>
    </source>
</evidence>
<feature type="transmembrane region" description="Helical" evidence="5">
    <location>
        <begin position="817"/>
        <end position="839"/>
    </location>
</feature>
<dbReference type="GO" id="GO:0008094">
    <property type="term" value="F:ATP-dependent activity, acting on DNA"/>
    <property type="evidence" value="ECO:0007669"/>
    <property type="project" value="TreeGrafter"/>
</dbReference>
<keyword evidence="3" id="KW-0067">ATP-binding</keyword>
<organism evidence="8 9">
    <name type="scientific">Xylaria grammica</name>
    <dbReference type="NCBI Taxonomy" id="363999"/>
    <lineage>
        <taxon>Eukaryota</taxon>
        <taxon>Fungi</taxon>
        <taxon>Dikarya</taxon>
        <taxon>Ascomycota</taxon>
        <taxon>Pezizomycotina</taxon>
        <taxon>Sordariomycetes</taxon>
        <taxon>Xylariomycetidae</taxon>
        <taxon>Xylariales</taxon>
        <taxon>Xylariaceae</taxon>
        <taxon>Xylaria</taxon>
    </lineage>
</organism>
<keyword evidence="5" id="KW-1133">Transmembrane helix</keyword>
<dbReference type="EMBL" id="RYZI01000524">
    <property type="protein sequence ID" value="RWA04745.1"/>
    <property type="molecule type" value="Genomic_DNA"/>
</dbReference>
<keyword evidence="1" id="KW-0547">Nucleotide-binding</keyword>
<evidence type="ECO:0000313" key="8">
    <source>
        <dbReference type="EMBL" id="RWA04745.1"/>
    </source>
</evidence>
<feature type="compositionally biased region" description="Polar residues" evidence="4">
    <location>
        <begin position="969"/>
        <end position="979"/>
    </location>
</feature>
<dbReference type="GO" id="GO:0005634">
    <property type="term" value="C:nucleus"/>
    <property type="evidence" value="ECO:0007669"/>
    <property type="project" value="TreeGrafter"/>
</dbReference>
<proteinExistence type="predicted"/>
<dbReference type="AlphaFoldDB" id="A0A439CRE4"/>
<dbReference type="CDD" id="cd18008">
    <property type="entry name" value="DEXDc_SHPRH-like"/>
    <property type="match status" value="1"/>
</dbReference>